<dbReference type="InterPro" id="IPR012340">
    <property type="entry name" value="NA-bd_OB-fold"/>
</dbReference>
<dbReference type="RefSeq" id="WP_050519965.1">
    <property type="nucleotide sequence ID" value="NZ_FOCO01000020.1"/>
</dbReference>
<evidence type="ECO:0000313" key="1">
    <source>
        <dbReference type="EMBL" id="SEN68525.1"/>
    </source>
</evidence>
<protein>
    <submittedName>
        <fullName evidence="1">Uncharacterized protein</fullName>
    </submittedName>
</protein>
<keyword evidence="2" id="KW-1185">Reference proteome</keyword>
<dbReference type="EMBL" id="FOCO01000020">
    <property type="protein sequence ID" value="SEN68525.1"/>
    <property type="molecule type" value="Genomic_DNA"/>
</dbReference>
<organism evidence="1 2">
    <name type="scientific">Pseudorhodobacter antarcticus</name>
    <dbReference type="NCBI Taxonomy" id="1077947"/>
    <lineage>
        <taxon>Bacteria</taxon>
        <taxon>Pseudomonadati</taxon>
        <taxon>Pseudomonadota</taxon>
        <taxon>Alphaproteobacteria</taxon>
        <taxon>Rhodobacterales</taxon>
        <taxon>Paracoccaceae</taxon>
        <taxon>Pseudorhodobacter</taxon>
    </lineage>
</organism>
<dbReference type="SUPFAM" id="SSF56091">
    <property type="entry name" value="DNA ligase/mRNA capping enzyme, catalytic domain"/>
    <property type="match status" value="1"/>
</dbReference>
<sequence>MTASIPLAKGFDASKLVFPVGLSVKHDGVPVRIDVIPHEHGMEWATQSRSGEPLPSCDVVVGAFLRSLSEHGISITGPTTFVAEVTHKTFTDFKDVSGVVRRKVPQDDLILNFFDYSNHCDAPWFLRQRILRGILRTVQTDTARMVHQSLCRDEEDLMRQLDVASTRPDAAKIEGYIARSASALFKPGTRHWDYQKVVFDPTVDLRINGFEEAVSEHGVPLGMVGRILADFHGTEIGIGPGKMSHADRKYWWDVCGPIGHIDQPRIATIKYKRDDSYTALRQPTFQHWREDKMEPSYE</sequence>
<dbReference type="Proteomes" id="UP000183002">
    <property type="component" value="Unassembled WGS sequence"/>
</dbReference>
<proteinExistence type="predicted"/>
<gene>
    <name evidence="1" type="ORF">SAMN05216227_102060</name>
</gene>
<dbReference type="Gene3D" id="3.30.470.30">
    <property type="entry name" value="DNA ligase/mRNA capping enzyme"/>
    <property type="match status" value="1"/>
</dbReference>
<evidence type="ECO:0000313" key="2">
    <source>
        <dbReference type="Proteomes" id="UP000183002"/>
    </source>
</evidence>
<accession>A0A1H8IJU1</accession>
<dbReference type="OrthoDB" id="9802472at2"/>
<reference evidence="1 2" key="1">
    <citation type="submission" date="2016-10" db="EMBL/GenBank/DDBJ databases">
        <authorList>
            <person name="de Groot N.N."/>
        </authorList>
    </citation>
    <scope>NUCLEOTIDE SEQUENCE [LARGE SCALE GENOMIC DNA]</scope>
    <source>
        <strain evidence="1 2">CGMCC 1.10836</strain>
    </source>
</reference>
<dbReference type="STRING" id="1077947.SAMN05216227_102060"/>
<dbReference type="Gene3D" id="2.40.50.140">
    <property type="entry name" value="Nucleic acid-binding proteins"/>
    <property type="match status" value="1"/>
</dbReference>
<name>A0A1H8IJU1_9RHOB</name>
<dbReference type="AlphaFoldDB" id="A0A1H8IJU1"/>